<dbReference type="PANTHER" id="PTHR31072">
    <property type="entry name" value="TRANSCRIPTION FACTOR TCP4-RELATED"/>
    <property type="match status" value="1"/>
</dbReference>
<organism evidence="8 9">
    <name type="scientific">Saponaria officinalis</name>
    <name type="common">Common soapwort</name>
    <name type="synonym">Lychnis saponaria</name>
    <dbReference type="NCBI Taxonomy" id="3572"/>
    <lineage>
        <taxon>Eukaryota</taxon>
        <taxon>Viridiplantae</taxon>
        <taxon>Streptophyta</taxon>
        <taxon>Embryophyta</taxon>
        <taxon>Tracheophyta</taxon>
        <taxon>Spermatophyta</taxon>
        <taxon>Magnoliopsida</taxon>
        <taxon>eudicotyledons</taxon>
        <taxon>Gunneridae</taxon>
        <taxon>Pentapetalae</taxon>
        <taxon>Caryophyllales</taxon>
        <taxon>Caryophyllaceae</taxon>
        <taxon>Caryophylleae</taxon>
        <taxon>Saponaria</taxon>
    </lineage>
</organism>
<evidence type="ECO:0000313" key="8">
    <source>
        <dbReference type="EMBL" id="KAK9665578.1"/>
    </source>
</evidence>
<dbReference type="EMBL" id="JBDFQZ010000014">
    <property type="protein sequence ID" value="KAK9665578.1"/>
    <property type="molecule type" value="Genomic_DNA"/>
</dbReference>
<dbReference type="Pfam" id="PF03634">
    <property type="entry name" value="TCP"/>
    <property type="match status" value="1"/>
</dbReference>
<dbReference type="GO" id="GO:0043565">
    <property type="term" value="F:sequence-specific DNA binding"/>
    <property type="evidence" value="ECO:0007669"/>
    <property type="project" value="TreeGrafter"/>
</dbReference>
<feature type="compositionally biased region" description="Low complexity" evidence="6">
    <location>
        <begin position="29"/>
        <end position="49"/>
    </location>
</feature>
<keyword evidence="5" id="KW-0539">Nucleus</keyword>
<keyword evidence="9" id="KW-1185">Reference proteome</keyword>
<evidence type="ECO:0000256" key="1">
    <source>
        <dbReference type="ARBA" id="ARBA00004123"/>
    </source>
</evidence>
<dbReference type="PANTHER" id="PTHR31072:SF1">
    <property type="entry name" value="TRANSCRIPTION FACTOR TCP9"/>
    <property type="match status" value="1"/>
</dbReference>
<dbReference type="PROSITE" id="PS51369">
    <property type="entry name" value="TCP"/>
    <property type="match status" value="1"/>
</dbReference>
<sequence length="383" mass="41322">MEDIQPSYNNEKEEEQLMSSNEDEEDDSSNTTINFNYNNNKNNDNNNNNIESSEKISIVDDKTAIVPGALKVEPNDAVSFDGIVTPLVVRKRPSKDRHTKVEGRGRRIRMPAACAARIFQLTRELGHKSDGETIKWLLERAEPAIIEATGTGTVPAIAVSVNGTLKIPTTSSGNEDDSGGKKRRRMSNSDFVEVQNYGGGGGGSISSGLAPIMTTTPFPSGMVQQAQTRLVHGQGGFVPVWPTNVVQGATFFMLPSGTHIAAEGAQHGQYWAIPTATTTPMFSLSAPPGFFSTGEVQVAIPGNGTRIVPSATSNLGVHNNNNNNNNNNQMLRENSLEIHEKRELQLMSGRANNVNEQPPKVQEQVHARDCTSPSSTPSSSQAP</sequence>
<evidence type="ECO:0000313" key="9">
    <source>
        <dbReference type="Proteomes" id="UP001443914"/>
    </source>
</evidence>
<evidence type="ECO:0000256" key="2">
    <source>
        <dbReference type="ARBA" id="ARBA00023015"/>
    </source>
</evidence>
<gene>
    <name evidence="8" type="ORF">RND81_14G120700</name>
</gene>
<feature type="region of interest" description="Disordered" evidence="6">
    <location>
        <begin position="1"/>
        <end position="49"/>
    </location>
</feature>
<dbReference type="Proteomes" id="UP001443914">
    <property type="component" value="Unassembled WGS sequence"/>
</dbReference>
<feature type="region of interest" description="Disordered" evidence="6">
    <location>
        <begin position="349"/>
        <end position="383"/>
    </location>
</feature>
<comment type="subcellular location">
    <subcellularLocation>
        <location evidence="1">Nucleus</location>
    </subcellularLocation>
</comment>
<accession>A0AAW1GRN1</accession>
<feature type="compositionally biased region" description="Acidic residues" evidence="6">
    <location>
        <begin position="12"/>
        <end position="28"/>
    </location>
</feature>
<dbReference type="AlphaFoldDB" id="A0AAW1GRN1"/>
<evidence type="ECO:0000256" key="5">
    <source>
        <dbReference type="ARBA" id="ARBA00023242"/>
    </source>
</evidence>
<feature type="compositionally biased region" description="Low complexity" evidence="6">
    <location>
        <begin position="371"/>
        <end position="383"/>
    </location>
</feature>
<reference evidence="8" key="1">
    <citation type="submission" date="2024-03" db="EMBL/GenBank/DDBJ databases">
        <title>WGS assembly of Saponaria officinalis var. Norfolk2.</title>
        <authorList>
            <person name="Jenkins J."/>
            <person name="Shu S."/>
            <person name="Grimwood J."/>
            <person name="Barry K."/>
            <person name="Goodstein D."/>
            <person name="Schmutz J."/>
            <person name="Leebens-Mack J."/>
            <person name="Osbourn A."/>
        </authorList>
    </citation>
    <scope>NUCLEOTIDE SEQUENCE [LARGE SCALE GENOMIC DNA]</scope>
    <source>
        <strain evidence="8">JIC</strain>
    </source>
</reference>
<dbReference type="InterPro" id="IPR017887">
    <property type="entry name" value="TF_TCP_subgr"/>
</dbReference>
<evidence type="ECO:0000256" key="6">
    <source>
        <dbReference type="SAM" id="MobiDB-lite"/>
    </source>
</evidence>
<keyword evidence="3" id="KW-0238">DNA-binding</keyword>
<keyword evidence="2" id="KW-0805">Transcription regulation</keyword>
<keyword evidence="4" id="KW-0804">Transcription</keyword>
<dbReference type="InterPro" id="IPR005333">
    <property type="entry name" value="Transcription_factor_TCP"/>
</dbReference>
<evidence type="ECO:0000259" key="7">
    <source>
        <dbReference type="PROSITE" id="PS51369"/>
    </source>
</evidence>
<feature type="region of interest" description="Disordered" evidence="6">
    <location>
        <begin position="166"/>
        <end position="199"/>
    </location>
</feature>
<evidence type="ECO:0000256" key="3">
    <source>
        <dbReference type="ARBA" id="ARBA00023125"/>
    </source>
</evidence>
<name>A0AAW1GRN1_SAPOF</name>
<dbReference type="GO" id="GO:0005634">
    <property type="term" value="C:nucleus"/>
    <property type="evidence" value="ECO:0007669"/>
    <property type="project" value="UniProtKB-SubCell"/>
</dbReference>
<feature type="domain" description="TCP" evidence="7">
    <location>
        <begin position="94"/>
        <end position="148"/>
    </location>
</feature>
<protein>
    <recommendedName>
        <fullName evidence="7">TCP domain-containing protein</fullName>
    </recommendedName>
</protein>
<proteinExistence type="predicted"/>
<comment type="caution">
    <text evidence="8">The sequence shown here is derived from an EMBL/GenBank/DDBJ whole genome shotgun (WGS) entry which is preliminary data.</text>
</comment>
<dbReference type="GO" id="GO:0003700">
    <property type="term" value="F:DNA-binding transcription factor activity"/>
    <property type="evidence" value="ECO:0007669"/>
    <property type="project" value="InterPro"/>
</dbReference>
<evidence type="ECO:0000256" key="4">
    <source>
        <dbReference type="ARBA" id="ARBA00023163"/>
    </source>
</evidence>